<dbReference type="CDD" id="cd14728">
    <property type="entry name" value="Ere-like"/>
    <property type="match status" value="1"/>
</dbReference>
<gene>
    <name evidence="1" type="ORF">ABZ508_27410</name>
</gene>
<comment type="caution">
    <text evidence="1">The sequence shown here is derived from an EMBL/GenBank/DDBJ whole genome shotgun (WGS) entry which is preliminary data.</text>
</comment>
<evidence type="ECO:0000313" key="1">
    <source>
        <dbReference type="EMBL" id="MEU0711094.1"/>
    </source>
</evidence>
<dbReference type="Gene3D" id="3.30.1870.10">
    <property type="entry name" value="EreA-like, domain 2"/>
    <property type="match status" value="1"/>
</dbReference>
<accession>A0ABV2WCK3</accession>
<dbReference type="Proteomes" id="UP001550378">
    <property type="component" value="Unassembled WGS sequence"/>
</dbReference>
<dbReference type="InterPro" id="IPR052036">
    <property type="entry name" value="Hydrolase/PRTase-associated"/>
</dbReference>
<dbReference type="Gene3D" id="1.20.1440.30">
    <property type="entry name" value="Biosynthetic Protein domain"/>
    <property type="match status" value="1"/>
</dbReference>
<reference evidence="1 2" key="1">
    <citation type="submission" date="2024-06" db="EMBL/GenBank/DDBJ databases">
        <title>The Natural Products Discovery Center: Release of the First 8490 Sequenced Strains for Exploring Actinobacteria Biosynthetic Diversity.</title>
        <authorList>
            <person name="Kalkreuter E."/>
            <person name="Kautsar S.A."/>
            <person name="Yang D."/>
            <person name="Bader C.D."/>
            <person name="Teijaro C.N."/>
            <person name="Fluegel L."/>
            <person name="Davis C.M."/>
            <person name="Simpson J.R."/>
            <person name="Lauterbach L."/>
            <person name="Steele A.D."/>
            <person name="Gui C."/>
            <person name="Meng S."/>
            <person name="Li G."/>
            <person name="Viehrig K."/>
            <person name="Ye F."/>
            <person name="Su P."/>
            <person name="Kiefer A.F."/>
            <person name="Nichols A."/>
            <person name="Cepeda A.J."/>
            <person name="Yan W."/>
            <person name="Fan B."/>
            <person name="Jiang Y."/>
            <person name="Adhikari A."/>
            <person name="Zheng C.-J."/>
            <person name="Schuster L."/>
            <person name="Cowan T.M."/>
            <person name="Smanski M.J."/>
            <person name="Chevrette M.G."/>
            <person name="De Carvalho L.P.S."/>
            <person name="Shen B."/>
        </authorList>
    </citation>
    <scope>NUCLEOTIDE SEQUENCE [LARGE SCALE GENOMIC DNA]</scope>
    <source>
        <strain evidence="1 2">NPDC006337</strain>
    </source>
</reference>
<name>A0ABV2WCK3_9ACTN</name>
<dbReference type="EMBL" id="JBEXZR010000031">
    <property type="protein sequence ID" value="MEU0711094.1"/>
    <property type="molecule type" value="Genomic_DNA"/>
</dbReference>
<dbReference type="PANTHER" id="PTHR31299">
    <property type="entry name" value="ESTERASE, PUTATIVE (AFU_ORTHOLOGUE AFUA_1G05850)-RELATED"/>
    <property type="match status" value="1"/>
</dbReference>
<dbReference type="RefSeq" id="WP_359658082.1">
    <property type="nucleotide sequence ID" value="NZ_JBEXZP010000275.1"/>
</dbReference>
<dbReference type="Pfam" id="PF05139">
    <property type="entry name" value="Erythro_esteras"/>
    <property type="match status" value="1"/>
</dbReference>
<dbReference type="PANTHER" id="PTHR31299:SF0">
    <property type="entry name" value="ESTERASE, PUTATIVE (AFU_ORTHOLOGUE AFUA_1G05850)-RELATED"/>
    <property type="match status" value="1"/>
</dbReference>
<dbReference type="InterPro" id="IPR007815">
    <property type="entry name" value="Emycin_Estase"/>
</dbReference>
<protein>
    <submittedName>
        <fullName evidence="1">Erythromycin esterase family protein</fullName>
    </submittedName>
</protein>
<proteinExistence type="predicted"/>
<organism evidence="1 2">
    <name type="scientific">Streptomyces lavendulocolor</name>
    <dbReference type="NCBI Taxonomy" id="67316"/>
    <lineage>
        <taxon>Bacteria</taxon>
        <taxon>Bacillati</taxon>
        <taxon>Actinomycetota</taxon>
        <taxon>Actinomycetes</taxon>
        <taxon>Kitasatosporales</taxon>
        <taxon>Streptomycetaceae</taxon>
        <taxon>Streptomyces</taxon>
    </lineage>
</organism>
<sequence>MTSTSPLAPALHGSFGPEGGRRLAAALSAFFEARETPPEILAFGEPTHLEPAFGYVRNRMLRELVGHGFRSVALESDRVAALRVDAFVRGGTGTLDQVMAEGFSHDFGRFDANRELVAWLRAYNDGRPDGEQVAFHGFDAPVETMSAPAPRALLLDLHRYLTEHLGPDGFLHGRADLERLLGDDERWSATAAVLAAEHSPGASAEASALRGITDDLLVTLNAQAPRLVAATSLADWRRARTHGRAAMGLLRYHAQLADPAAPAERLSRMSAVRDALMVENLHGIRDGERDRGPTLVCGHNAHLRRDRSSLRMGGMDVVWFGAGAVLATLVGDGYAFVAGSLGRSVTLGLDEPPAGTYEGALRRVSGEYALLDARRLLEAAGDTSYGVREDVRPEQGYAPLDDATLRHCDAVLHIAAAGRGRPGEEGAGAGAGDGAV</sequence>
<keyword evidence="2" id="KW-1185">Reference proteome</keyword>
<evidence type="ECO:0000313" key="2">
    <source>
        <dbReference type="Proteomes" id="UP001550378"/>
    </source>
</evidence>
<dbReference type="SUPFAM" id="SSF159501">
    <property type="entry name" value="EreA/ChaN-like"/>
    <property type="match status" value="1"/>
</dbReference>
<dbReference type="Gene3D" id="3.40.1660.10">
    <property type="entry name" value="EreA-like (biosynthetic domain)"/>
    <property type="match status" value="1"/>
</dbReference>